<evidence type="ECO:0000256" key="4">
    <source>
        <dbReference type="ARBA" id="ARBA00023139"/>
    </source>
</evidence>
<evidence type="ECO:0000256" key="3">
    <source>
        <dbReference type="ARBA" id="ARBA00023136"/>
    </source>
</evidence>
<proteinExistence type="predicted"/>
<evidence type="ECO:0000313" key="7">
    <source>
        <dbReference type="EMBL" id="MFC0390015.1"/>
    </source>
</evidence>
<feature type="compositionally biased region" description="Low complexity" evidence="6">
    <location>
        <begin position="36"/>
        <end position="52"/>
    </location>
</feature>
<dbReference type="RefSeq" id="WP_204822139.1">
    <property type="nucleotide sequence ID" value="NZ_JANHOF010000005.1"/>
</dbReference>
<sequence>MKKTVFGLVSLLLVIVLFTGCSKSNNGGSAEGSQDGSGIATTTPAGSTTGSTMKEEHTISFLNYSLPSWPYDKEWLVWKLLKEKTGVTLDVQVPSGELNDALNLTVASGNMPDMMLTLESELAKKFGDQGALVNILEYVEKDLPNFAKFMEKYPTLIQNTLTADGKLYMFPSEGLGVTNAMIYLYRKDIFDKHQLQQPQTWDELHAVLKKLKELYPDSYPLTFRNGLDKLLNIAPSFETGDKYYYDFDKNEWRYAPVEDNYKKMVEYLRTFVKEGLIPPDFLSIDTKQWQDIISTNRAFITIDYIGRIDFFNKSMRQENPDFNLTFMPTPAGWKGGKALNAFTQIDESGIMVSSTSKQIDDVMKFIDYLYTEEGRDLVSWGQEGTTYKDIGDGKKEFTGGYMDLTDLQKKTGLATYGSNLWFNPDAIIALASPELKAAYELTPKFVDKQQPKPAFTPEEVLILTTTGQEIDKFRLENISKFVLGTQSMEDWNQYVTNLQKLGVDKILSMYKTAYERGLESGSAE</sequence>
<keyword evidence="3" id="KW-0472">Membrane</keyword>
<dbReference type="PANTHER" id="PTHR43649">
    <property type="entry name" value="ARABINOSE-BINDING PROTEIN-RELATED"/>
    <property type="match status" value="1"/>
</dbReference>
<dbReference type="Pfam" id="PF01547">
    <property type="entry name" value="SBP_bac_1"/>
    <property type="match status" value="1"/>
</dbReference>
<accession>A0ABV6J2C4</accession>
<dbReference type="PROSITE" id="PS51257">
    <property type="entry name" value="PROKAR_LIPOPROTEIN"/>
    <property type="match status" value="1"/>
</dbReference>
<keyword evidence="1" id="KW-1003">Cell membrane</keyword>
<keyword evidence="4" id="KW-0564">Palmitate</keyword>
<protein>
    <submittedName>
        <fullName evidence="7">Extracellular solute-binding protein</fullName>
    </submittedName>
</protein>
<dbReference type="Gene3D" id="3.40.190.10">
    <property type="entry name" value="Periplasmic binding protein-like II"/>
    <property type="match status" value="2"/>
</dbReference>
<dbReference type="EMBL" id="JBHLVF010000005">
    <property type="protein sequence ID" value="MFC0390015.1"/>
    <property type="molecule type" value="Genomic_DNA"/>
</dbReference>
<evidence type="ECO:0000256" key="2">
    <source>
        <dbReference type="ARBA" id="ARBA00022729"/>
    </source>
</evidence>
<dbReference type="InterPro" id="IPR006059">
    <property type="entry name" value="SBP"/>
</dbReference>
<organism evidence="7 8">
    <name type="scientific">Paenibacillus mendelii</name>
    <dbReference type="NCBI Taxonomy" id="206163"/>
    <lineage>
        <taxon>Bacteria</taxon>
        <taxon>Bacillati</taxon>
        <taxon>Bacillota</taxon>
        <taxon>Bacilli</taxon>
        <taxon>Bacillales</taxon>
        <taxon>Paenibacillaceae</taxon>
        <taxon>Paenibacillus</taxon>
    </lineage>
</organism>
<keyword evidence="2" id="KW-0732">Signal</keyword>
<gene>
    <name evidence="7" type="ORF">ACFFJ8_01365</name>
</gene>
<comment type="caution">
    <text evidence="7">The sequence shown here is derived from an EMBL/GenBank/DDBJ whole genome shotgun (WGS) entry which is preliminary data.</text>
</comment>
<keyword evidence="8" id="KW-1185">Reference proteome</keyword>
<dbReference type="PANTHER" id="PTHR43649:SF33">
    <property type="entry name" value="POLYGALACTURONAN_RHAMNOGALACTURONAN-BINDING PROTEIN YTCQ"/>
    <property type="match status" value="1"/>
</dbReference>
<reference evidence="7 8" key="1">
    <citation type="submission" date="2024-09" db="EMBL/GenBank/DDBJ databases">
        <authorList>
            <person name="Sun Q."/>
            <person name="Mori K."/>
        </authorList>
    </citation>
    <scope>NUCLEOTIDE SEQUENCE [LARGE SCALE GENOMIC DNA]</scope>
    <source>
        <strain evidence="7 8">CCM 4839</strain>
    </source>
</reference>
<evidence type="ECO:0000256" key="6">
    <source>
        <dbReference type="SAM" id="MobiDB-lite"/>
    </source>
</evidence>
<dbReference type="InterPro" id="IPR050490">
    <property type="entry name" value="Bact_solute-bd_prot1"/>
</dbReference>
<name>A0ABV6J2C4_9BACL</name>
<feature type="region of interest" description="Disordered" evidence="6">
    <location>
        <begin position="27"/>
        <end position="52"/>
    </location>
</feature>
<evidence type="ECO:0000256" key="5">
    <source>
        <dbReference type="ARBA" id="ARBA00023288"/>
    </source>
</evidence>
<dbReference type="Proteomes" id="UP001589818">
    <property type="component" value="Unassembled WGS sequence"/>
</dbReference>
<keyword evidence="5" id="KW-0449">Lipoprotein</keyword>
<evidence type="ECO:0000256" key="1">
    <source>
        <dbReference type="ARBA" id="ARBA00022475"/>
    </source>
</evidence>
<dbReference type="SUPFAM" id="SSF53850">
    <property type="entry name" value="Periplasmic binding protein-like II"/>
    <property type="match status" value="1"/>
</dbReference>
<evidence type="ECO:0000313" key="8">
    <source>
        <dbReference type="Proteomes" id="UP001589818"/>
    </source>
</evidence>